<comment type="caution">
    <text evidence="1">The sequence shown here is derived from an EMBL/GenBank/DDBJ whole genome shotgun (WGS) entry which is preliminary data.</text>
</comment>
<gene>
    <name evidence="1" type="ORF">S03H2_56378</name>
</gene>
<protein>
    <submittedName>
        <fullName evidence="1">Uncharacterized protein</fullName>
    </submittedName>
</protein>
<sequence length="102" mass="11589">MRKGIRNMLIKAAQQRKVVYYSEVGEAVNLSMGNPHQRAELGRILSEISSEEHDNGRPLLAAIVVHKDNKKPGEGFFKLARNIGKQKPDEDNDTFCKIEKER</sequence>
<reference evidence="1" key="1">
    <citation type="journal article" date="2014" name="Front. Microbiol.">
        <title>High frequency of phylogenetically diverse reductive dehalogenase-homologous genes in deep subseafloor sedimentary metagenomes.</title>
        <authorList>
            <person name="Kawai M."/>
            <person name="Futagami T."/>
            <person name="Toyoda A."/>
            <person name="Takaki Y."/>
            <person name="Nishi S."/>
            <person name="Hori S."/>
            <person name="Arai W."/>
            <person name="Tsubouchi T."/>
            <person name="Morono Y."/>
            <person name="Uchiyama I."/>
            <person name="Ito T."/>
            <person name="Fujiyama A."/>
            <person name="Inagaki F."/>
            <person name="Takami H."/>
        </authorList>
    </citation>
    <scope>NUCLEOTIDE SEQUENCE</scope>
    <source>
        <strain evidence="1">Expedition CK06-06</strain>
    </source>
</reference>
<evidence type="ECO:0000313" key="1">
    <source>
        <dbReference type="EMBL" id="GAH87373.1"/>
    </source>
</evidence>
<name>X1KZJ1_9ZZZZ</name>
<feature type="non-terminal residue" evidence="1">
    <location>
        <position position="102"/>
    </location>
</feature>
<dbReference type="EMBL" id="BARU01036055">
    <property type="protein sequence ID" value="GAH87373.1"/>
    <property type="molecule type" value="Genomic_DNA"/>
</dbReference>
<organism evidence="1">
    <name type="scientific">marine sediment metagenome</name>
    <dbReference type="NCBI Taxonomy" id="412755"/>
    <lineage>
        <taxon>unclassified sequences</taxon>
        <taxon>metagenomes</taxon>
        <taxon>ecological metagenomes</taxon>
    </lineage>
</organism>
<accession>X1KZJ1</accession>
<dbReference type="AlphaFoldDB" id="X1KZJ1"/>
<proteinExistence type="predicted"/>